<accession>A0ABT8GJ35</accession>
<dbReference type="RefSeq" id="WP_301143109.1">
    <property type="nucleotide sequence ID" value="NZ_JAUHQA010000001.1"/>
</dbReference>
<feature type="compositionally biased region" description="Low complexity" evidence="1">
    <location>
        <begin position="25"/>
        <end position="34"/>
    </location>
</feature>
<keyword evidence="3" id="KW-1185">Reference proteome</keyword>
<evidence type="ECO:0000313" key="3">
    <source>
        <dbReference type="Proteomes" id="UP001172708"/>
    </source>
</evidence>
<sequence length="71" mass="7513">MKVRASFRSLAKKDGATPRVPRPPSAQSSAVSSSLTTLVWRERTPMTLTRTDLVARISAGSTLKSAVKAGA</sequence>
<organism evidence="2 3">
    <name type="scientific">Demequina muriae</name>
    <dbReference type="NCBI Taxonomy" id="3051664"/>
    <lineage>
        <taxon>Bacteria</taxon>
        <taxon>Bacillati</taxon>
        <taxon>Actinomycetota</taxon>
        <taxon>Actinomycetes</taxon>
        <taxon>Micrococcales</taxon>
        <taxon>Demequinaceae</taxon>
        <taxon>Demequina</taxon>
    </lineage>
</organism>
<evidence type="ECO:0000256" key="1">
    <source>
        <dbReference type="SAM" id="MobiDB-lite"/>
    </source>
</evidence>
<evidence type="ECO:0000313" key="2">
    <source>
        <dbReference type="EMBL" id="MDN4481450.1"/>
    </source>
</evidence>
<comment type="caution">
    <text evidence="2">The sequence shown here is derived from an EMBL/GenBank/DDBJ whole genome shotgun (WGS) entry which is preliminary data.</text>
</comment>
<name>A0ABT8GJ35_9MICO</name>
<dbReference type="Proteomes" id="UP001172708">
    <property type="component" value="Unassembled WGS sequence"/>
</dbReference>
<feature type="region of interest" description="Disordered" evidence="1">
    <location>
        <begin position="1"/>
        <end position="35"/>
    </location>
</feature>
<reference evidence="2" key="1">
    <citation type="submission" date="2023-06" db="EMBL/GenBank/DDBJ databases">
        <title>Egi l300058.</title>
        <authorList>
            <person name="Gao L."/>
            <person name="Fang B.-Z."/>
            <person name="Li W.-J."/>
        </authorList>
    </citation>
    <scope>NUCLEOTIDE SEQUENCE</scope>
    <source>
        <strain evidence="2">EGI L300058</strain>
    </source>
</reference>
<gene>
    <name evidence="2" type="ORF">QQX02_10990</name>
</gene>
<proteinExistence type="predicted"/>
<protein>
    <submittedName>
        <fullName evidence="2">Uncharacterized protein</fullName>
    </submittedName>
</protein>
<dbReference type="EMBL" id="JAUHQA010000001">
    <property type="protein sequence ID" value="MDN4481450.1"/>
    <property type="molecule type" value="Genomic_DNA"/>
</dbReference>